<feature type="compositionally biased region" description="Basic and acidic residues" evidence="1">
    <location>
        <begin position="345"/>
        <end position="357"/>
    </location>
</feature>
<dbReference type="EMBL" id="CAJNOH010004819">
    <property type="protein sequence ID" value="CAF1381158.1"/>
    <property type="molecule type" value="Genomic_DNA"/>
</dbReference>
<dbReference type="EMBL" id="CAJNOL010006278">
    <property type="protein sequence ID" value="CAF1616195.1"/>
    <property type="molecule type" value="Genomic_DNA"/>
</dbReference>
<feature type="compositionally biased region" description="Low complexity" evidence="1">
    <location>
        <begin position="110"/>
        <end position="124"/>
    </location>
</feature>
<feature type="compositionally biased region" description="Basic and acidic residues" evidence="1">
    <location>
        <begin position="98"/>
        <end position="107"/>
    </location>
</feature>
<evidence type="ECO:0000313" key="3">
    <source>
        <dbReference type="EMBL" id="CAF1616195.1"/>
    </source>
</evidence>
<sequence>MSSNAWNDFQHDRAGEGLSQAEVSEMYHAEQDAPEASSEVFSTEGMNNPDEALSIDDSDLAQSVADSPDTNDGNEESSSNPWNNFQHEHAGEGLSHAEMAEMYHAEQDATESNNEVNSANETNNLPESPSNDSDESGSVTVTDSESNKASTGNVWNDFQHEHAGQGLSSTEMSEMYHVQQDTPQSDDQTSTINETNNSSEGPTNDNNESMPATATDSDANLEPDKPSSSNPWNEFQHEHAGEGLSHTEMAEAYHVQQNAAKPGNETSTTATDFNKSTEENAWNDFQHKHAGEGKTSSELADIYHEENDAQNSVHQSSTTVDEQSQNQTPHTEKQDKMLNDVTSKFVKDSQIKNEDKTVSSSTENQTLATNLPQRRYNQKSRPSIQWNLFQHLHRGQYSSKQEMSTAYKQFKENEKSFKWNPDYQLNLTSDGKLQDPNSPAGQEAMKTGLFDEKNRLRRHRDIPYSIFQSKMFDMNITDRSKISSMHWNQSGTSHLHAENLRQYQYRNHDAVETVRRDADHILELQVVAPTLQKERLDDENFHML</sequence>
<evidence type="ECO:0000313" key="4">
    <source>
        <dbReference type="Proteomes" id="UP000663854"/>
    </source>
</evidence>
<gene>
    <name evidence="3" type="ORF">JXQ802_LOCUS50011</name>
    <name evidence="2" type="ORF">PYM288_LOCUS33860</name>
</gene>
<evidence type="ECO:0000313" key="2">
    <source>
        <dbReference type="EMBL" id="CAF1381158.1"/>
    </source>
</evidence>
<proteinExistence type="predicted"/>
<feature type="compositionally biased region" description="Polar residues" evidence="1">
    <location>
        <begin position="125"/>
        <end position="156"/>
    </location>
</feature>
<feature type="compositionally biased region" description="Polar residues" evidence="1">
    <location>
        <begin position="358"/>
        <end position="372"/>
    </location>
</feature>
<feature type="region of interest" description="Disordered" evidence="1">
    <location>
        <begin position="1"/>
        <end position="248"/>
    </location>
</feature>
<feature type="compositionally biased region" description="Polar residues" evidence="1">
    <location>
        <begin position="192"/>
        <end position="218"/>
    </location>
</feature>
<comment type="caution">
    <text evidence="2">The sequence shown here is derived from an EMBL/GenBank/DDBJ whole genome shotgun (WGS) entry which is preliminary data.</text>
</comment>
<dbReference type="Proteomes" id="UP000663854">
    <property type="component" value="Unassembled WGS sequence"/>
</dbReference>
<evidence type="ECO:0000313" key="5">
    <source>
        <dbReference type="Proteomes" id="UP000663870"/>
    </source>
</evidence>
<feature type="region of interest" description="Disordered" evidence="1">
    <location>
        <begin position="308"/>
        <end position="379"/>
    </location>
</feature>
<accession>A0A815JEY8</accession>
<feature type="compositionally biased region" description="Low complexity" evidence="1">
    <location>
        <begin position="179"/>
        <end position="191"/>
    </location>
</feature>
<name>A0A815JEY8_9BILA</name>
<evidence type="ECO:0000256" key="1">
    <source>
        <dbReference type="SAM" id="MobiDB-lite"/>
    </source>
</evidence>
<dbReference type="AlphaFoldDB" id="A0A815JEY8"/>
<feature type="compositionally biased region" description="Polar residues" evidence="1">
    <location>
        <begin position="309"/>
        <end position="329"/>
    </location>
</feature>
<reference evidence="2" key="1">
    <citation type="submission" date="2021-02" db="EMBL/GenBank/DDBJ databases">
        <authorList>
            <person name="Nowell W R."/>
        </authorList>
    </citation>
    <scope>NUCLEOTIDE SEQUENCE</scope>
</reference>
<keyword evidence="5" id="KW-1185">Reference proteome</keyword>
<protein>
    <submittedName>
        <fullName evidence="2">Uncharacterized protein</fullName>
    </submittedName>
</protein>
<feature type="compositionally biased region" description="Polar residues" evidence="1">
    <location>
        <begin position="60"/>
        <end position="85"/>
    </location>
</feature>
<dbReference type="Proteomes" id="UP000663870">
    <property type="component" value="Unassembled WGS sequence"/>
</dbReference>
<organism evidence="2 4">
    <name type="scientific">Rotaria sordida</name>
    <dbReference type="NCBI Taxonomy" id="392033"/>
    <lineage>
        <taxon>Eukaryota</taxon>
        <taxon>Metazoa</taxon>
        <taxon>Spiralia</taxon>
        <taxon>Gnathifera</taxon>
        <taxon>Rotifera</taxon>
        <taxon>Eurotatoria</taxon>
        <taxon>Bdelloidea</taxon>
        <taxon>Philodinida</taxon>
        <taxon>Philodinidae</taxon>
        <taxon>Rotaria</taxon>
    </lineage>
</organism>